<proteinExistence type="predicted"/>
<dbReference type="EMBL" id="NXIC01000006">
    <property type="protein sequence ID" value="RXI25214.1"/>
    <property type="molecule type" value="Genomic_DNA"/>
</dbReference>
<dbReference type="AlphaFoldDB" id="A0AAD0SS78"/>
<dbReference type="Proteomes" id="UP000262029">
    <property type="component" value="Chromosome"/>
</dbReference>
<sequence length="201" mass="22676">MNNFYNSSLASTNNHNLGIVTEYPSVFNTNNLLTGNNKEFAGLDKSKGDDLPVIPIAILGVTAFQTYLNTPTNENDIHRGIEGEIDKNMNQPMKKVINKSEEVINQFGEDLNTLYIKRDDIAQDISSAYRNMPDWARKSSIDIAMTITEYGSTVWLPKPILNSYDIYSGQNFDTYPTSIWGGIGYGNDKLIEYEKNKNNEK</sequence>
<evidence type="ECO:0000313" key="4">
    <source>
        <dbReference type="Proteomes" id="UP000290580"/>
    </source>
</evidence>
<name>A0AAD0SS78_9BACT</name>
<keyword evidence="4" id="KW-1185">Reference proteome</keyword>
<dbReference type="EMBL" id="CP032099">
    <property type="protein sequence ID" value="AXX85320.1"/>
    <property type="molecule type" value="Genomic_DNA"/>
</dbReference>
<evidence type="ECO:0000313" key="2">
    <source>
        <dbReference type="EMBL" id="RXI25214.1"/>
    </source>
</evidence>
<dbReference type="RefSeq" id="WP_115588182.1">
    <property type="nucleotide sequence ID" value="NZ_CP032099.1"/>
</dbReference>
<accession>A0AAD0SS78</accession>
<reference evidence="1 3" key="2">
    <citation type="submission" date="2018-08" db="EMBL/GenBank/DDBJ databases">
        <title>Complete genome of the Arcobacter skirrowii type strain LMG 6621.</title>
        <authorList>
            <person name="Miller W.G."/>
            <person name="Yee E."/>
            <person name="Bono J.L."/>
        </authorList>
    </citation>
    <scope>NUCLEOTIDE SEQUENCE [LARGE SCALE GENOMIC DNA]</scope>
    <source>
        <strain evidence="1 3">CCUG 10374</strain>
    </source>
</reference>
<gene>
    <name evidence="1" type="ORF">ASKIR_1529</name>
    <name evidence="2" type="ORF">CP959_08930</name>
</gene>
<dbReference type="Proteomes" id="UP000290580">
    <property type="component" value="Unassembled WGS sequence"/>
</dbReference>
<reference evidence="2 4" key="1">
    <citation type="submission" date="2017-09" db="EMBL/GenBank/DDBJ databases">
        <title>Genomics of the genus Arcobacter.</title>
        <authorList>
            <person name="Perez-Cataluna A."/>
            <person name="Figueras M.J."/>
            <person name="Salas-Masso N."/>
        </authorList>
    </citation>
    <scope>NUCLEOTIDE SEQUENCE [LARGE SCALE GENOMIC DNA]</scope>
    <source>
        <strain evidence="2 4">LMG 6621</strain>
    </source>
</reference>
<evidence type="ECO:0000313" key="1">
    <source>
        <dbReference type="EMBL" id="AXX85320.1"/>
    </source>
</evidence>
<protein>
    <submittedName>
        <fullName evidence="1">Uncharacterized protein</fullName>
    </submittedName>
</protein>
<evidence type="ECO:0000313" key="3">
    <source>
        <dbReference type="Proteomes" id="UP000262029"/>
    </source>
</evidence>
<organism evidence="1 3">
    <name type="scientific">Aliarcobacter skirrowii CCUG 10374</name>
    <dbReference type="NCBI Taxonomy" id="1032239"/>
    <lineage>
        <taxon>Bacteria</taxon>
        <taxon>Pseudomonadati</taxon>
        <taxon>Campylobacterota</taxon>
        <taxon>Epsilonproteobacteria</taxon>
        <taxon>Campylobacterales</taxon>
        <taxon>Arcobacteraceae</taxon>
        <taxon>Aliarcobacter</taxon>
    </lineage>
</organism>
<dbReference type="GeneID" id="61751273"/>